<dbReference type="PANTHER" id="PTHR14614">
    <property type="entry name" value="HEPATOCELLULAR CARCINOMA-ASSOCIATED ANTIGEN"/>
    <property type="match status" value="1"/>
</dbReference>
<dbReference type="EMBL" id="JABMIG020000074">
    <property type="protein sequence ID" value="KAL3795149.1"/>
    <property type="molecule type" value="Genomic_DNA"/>
</dbReference>
<proteinExistence type="predicted"/>
<organism evidence="1 2">
    <name type="scientific">Cyclotella cryptica</name>
    <dbReference type="NCBI Taxonomy" id="29204"/>
    <lineage>
        <taxon>Eukaryota</taxon>
        <taxon>Sar</taxon>
        <taxon>Stramenopiles</taxon>
        <taxon>Ochrophyta</taxon>
        <taxon>Bacillariophyta</taxon>
        <taxon>Coscinodiscophyceae</taxon>
        <taxon>Thalassiosirophycidae</taxon>
        <taxon>Stephanodiscales</taxon>
        <taxon>Stephanodiscaceae</taxon>
        <taxon>Cyclotella</taxon>
    </lineage>
</organism>
<comment type="caution">
    <text evidence="1">The sequence shown here is derived from an EMBL/GenBank/DDBJ whole genome shotgun (WGS) entry which is preliminary data.</text>
</comment>
<dbReference type="InterPro" id="IPR019410">
    <property type="entry name" value="Methyltransf_16"/>
</dbReference>
<dbReference type="AlphaFoldDB" id="A0ABD3Q5H5"/>
<dbReference type="Gene3D" id="3.40.50.150">
    <property type="entry name" value="Vaccinia Virus protein VP39"/>
    <property type="match status" value="1"/>
</dbReference>
<dbReference type="Proteomes" id="UP001516023">
    <property type="component" value="Unassembled WGS sequence"/>
</dbReference>
<gene>
    <name evidence="1" type="ORF">HJC23_007377</name>
</gene>
<sequence length="325" mass="36084">MDEIHVMQKAKIHTIVGDHSGVAYLLFIYYPNPGGDKSHDKAASSLPLLTINNVPIHLLEDWNTGIGGGLWSTGLAMAKYFERHSAAISENLNFLARLKLSHARTTMQPDQTKKECCGISAIELGSGNGFLSVCLLAVMAGLERVPLKTLVITDMADHLHLIRNTFHANSHTCDRMKIVEASSGCESRDGAQGPEFASMNVHYASESNQLCQVEVIVAEHVWGSFEQPEETDLIHEKYDFIFGTDLAYREYLYKPLIASLLKFSHAHTLSLIGVTMNDTHPLFFELLTAAGFQYERLADHLLEGEFQSCGNFGVFAIQKRKSTIK</sequence>
<evidence type="ECO:0008006" key="3">
    <source>
        <dbReference type="Google" id="ProtNLM"/>
    </source>
</evidence>
<accession>A0ABD3Q5H5</accession>
<keyword evidence="2" id="KW-1185">Reference proteome</keyword>
<evidence type="ECO:0000313" key="1">
    <source>
        <dbReference type="EMBL" id="KAL3795149.1"/>
    </source>
</evidence>
<name>A0ABD3Q5H5_9STRA</name>
<evidence type="ECO:0000313" key="2">
    <source>
        <dbReference type="Proteomes" id="UP001516023"/>
    </source>
</evidence>
<protein>
    <recommendedName>
        <fullName evidence="3">Calmodulin-lysine N-methyltransferase</fullName>
    </recommendedName>
</protein>
<dbReference type="Pfam" id="PF10294">
    <property type="entry name" value="Methyltransf_16"/>
    <property type="match status" value="1"/>
</dbReference>
<dbReference type="InterPro" id="IPR029063">
    <property type="entry name" value="SAM-dependent_MTases_sf"/>
</dbReference>
<reference evidence="1 2" key="1">
    <citation type="journal article" date="2020" name="G3 (Bethesda)">
        <title>Improved Reference Genome for Cyclotella cryptica CCMP332, a Model for Cell Wall Morphogenesis, Salinity Adaptation, and Lipid Production in Diatoms (Bacillariophyta).</title>
        <authorList>
            <person name="Roberts W.R."/>
            <person name="Downey K.M."/>
            <person name="Ruck E.C."/>
            <person name="Traller J.C."/>
            <person name="Alverson A.J."/>
        </authorList>
    </citation>
    <scope>NUCLEOTIDE SEQUENCE [LARGE SCALE GENOMIC DNA]</scope>
    <source>
        <strain evidence="1 2">CCMP332</strain>
    </source>
</reference>